<evidence type="ECO:0000256" key="5">
    <source>
        <dbReference type="ARBA" id="ARBA00022833"/>
    </source>
</evidence>
<dbReference type="Pfam" id="PF04082">
    <property type="entry name" value="Fungal_trans"/>
    <property type="match status" value="1"/>
</dbReference>
<evidence type="ECO:0000256" key="3">
    <source>
        <dbReference type="ARBA" id="ARBA00022737"/>
    </source>
</evidence>
<reference evidence="9 10" key="1">
    <citation type="submission" date="2015-10" db="EMBL/GenBank/DDBJ databases">
        <title>Full genome of DAOMC 229536 Phialocephala scopiformis, a fungal endophyte of spruce producing the potent anti-insectan compound rugulosin.</title>
        <authorList>
            <consortium name="DOE Joint Genome Institute"/>
            <person name="Walker A.K."/>
            <person name="Frasz S.L."/>
            <person name="Seifert K.A."/>
            <person name="Miller J.D."/>
            <person name="Mondo S.J."/>
            <person name="Labutti K."/>
            <person name="Lipzen A."/>
            <person name="Dockter R."/>
            <person name="Kennedy M."/>
            <person name="Grigoriev I.V."/>
            <person name="Spatafora J.W."/>
        </authorList>
    </citation>
    <scope>NUCLEOTIDE SEQUENCE [LARGE SCALE GENOMIC DNA]</scope>
    <source>
        <strain evidence="9 10">CBS 120377</strain>
    </source>
</reference>
<dbReference type="Gene3D" id="3.30.160.60">
    <property type="entry name" value="Classic Zinc Finger"/>
    <property type="match status" value="2"/>
</dbReference>
<evidence type="ECO:0000256" key="4">
    <source>
        <dbReference type="ARBA" id="ARBA00022771"/>
    </source>
</evidence>
<sequence length="566" mass="64140">MPRGRPKCNVPPCRFCNRQFKRQEHLLRHERTHTNERPFLCDCGQGFTRQDLLARHINVSCHSHHSAPPSEAVAIPMLSGELETDGAGADMLWDPDFMIQDMLPAALFDIDFHNFEAPSTEPLQKSSFAQFSSRLPTLDDVENDDEGDARMCETDDRLRAGADDEPWILSKSCYEGFHLKIQDFSAVLPDGCSIPAQSTLIRCLEKYLRCAQEFLPFIHCATFRAEHKPPELLLAMAAVGSLYLFEHAQSYELYFVAKAILLERMRREEVQSKSDFLLGQNNLLHSKGTELERLQTFILLIEFASWADHRISKDGLFMASQLAVLVRESGISESDQAAPDIQWLAWVDIEERRRTLFAAYVLSNLHSIAFDTPPLILNHEIGLCLPGYAAQWRSTNATQWHQAAHQPEHSFQTGLRHLFSTLDSPEIPKISSFANYLLIQGLIQEISNECHKLTPTPNSDIVKSFEIALRRWQSGWEMTQESRHDSSLDPLYAKGPFALTGAALLRLAYIRLSSGHNLSKQLLLSRNPQCMLQRQHKLQRSQQVNRAVIHAAHSLSIPSGKCNPPS</sequence>
<keyword evidence="10" id="KW-1185">Reference proteome</keyword>
<dbReference type="CDD" id="cd12148">
    <property type="entry name" value="fungal_TF_MHR"/>
    <property type="match status" value="1"/>
</dbReference>
<organism evidence="9 10">
    <name type="scientific">Mollisia scopiformis</name>
    <name type="common">Conifer needle endophyte fungus</name>
    <name type="synonym">Phialocephala scopiformis</name>
    <dbReference type="NCBI Taxonomy" id="149040"/>
    <lineage>
        <taxon>Eukaryota</taxon>
        <taxon>Fungi</taxon>
        <taxon>Dikarya</taxon>
        <taxon>Ascomycota</taxon>
        <taxon>Pezizomycotina</taxon>
        <taxon>Leotiomycetes</taxon>
        <taxon>Helotiales</taxon>
        <taxon>Mollisiaceae</taxon>
        <taxon>Mollisia</taxon>
    </lineage>
</organism>
<keyword evidence="4 7" id="KW-0863">Zinc-finger</keyword>
<proteinExistence type="predicted"/>
<keyword evidence="2" id="KW-0479">Metal-binding</keyword>
<dbReference type="Proteomes" id="UP000070700">
    <property type="component" value="Unassembled WGS sequence"/>
</dbReference>
<dbReference type="SUPFAM" id="SSF57667">
    <property type="entry name" value="beta-beta-alpha zinc fingers"/>
    <property type="match status" value="1"/>
</dbReference>
<evidence type="ECO:0000256" key="2">
    <source>
        <dbReference type="ARBA" id="ARBA00022723"/>
    </source>
</evidence>
<dbReference type="GO" id="GO:0000785">
    <property type="term" value="C:chromatin"/>
    <property type="evidence" value="ECO:0007669"/>
    <property type="project" value="TreeGrafter"/>
</dbReference>
<dbReference type="GO" id="GO:0008270">
    <property type="term" value="F:zinc ion binding"/>
    <property type="evidence" value="ECO:0007669"/>
    <property type="project" value="UniProtKB-KW"/>
</dbReference>
<dbReference type="RefSeq" id="XP_018074974.1">
    <property type="nucleotide sequence ID" value="XM_018212892.1"/>
</dbReference>
<name>A0A194XKI4_MOLSC</name>
<evidence type="ECO:0000256" key="1">
    <source>
        <dbReference type="ARBA" id="ARBA00004123"/>
    </source>
</evidence>
<dbReference type="GO" id="GO:0000978">
    <property type="term" value="F:RNA polymerase II cis-regulatory region sequence-specific DNA binding"/>
    <property type="evidence" value="ECO:0007669"/>
    <property type="project" value="InterPro"/>
</dbReference>
<feature type="domain" description="C2H2-type" evidence="8">
    <location>
        <begin position="11"/>
        <end position="38"/>
    </location>
</feature>
<evidence type="ECO:0000256" key="6">
    <source>
        <dbReference type="ARBA" id="ARBA00023242"/>
    </source>
</evidence>
<accession>A0A194XKI4</accession>
<dbReference type="EMBL" id="KQ947409">
    <property type="protein sequence ID" value="KUJ20619.1"/>
    <property type="molecule type" value="Genomic_DNA"/>
</dbReference>
<dbReference type="AlphaFoldDB" id="A0A194XKI4"/>
<dbReference type="GO" id="GO:0000981">
    <property type="term" value="F:DNA-binding transcription factor activity, RNA polymerase II-specific"/>
    <property type="evidence" value="ECO:0007669"/>
    <property type="project" value="InterPro"/>
</dbReference>
<dbReference type="GO" id="GO:0006351">
    <property type="term" value="P:DNA-templated transcription"/>
    <property type="evidence" value="ECO:0007669"/>
    <property type="project" value="InterPro"/>
</dbReference>
<dbReference type="KEGG" id="psco:LY89DRAFT_666279"/>
<dbReference type="PANTHER" id="PTHR40626">
    <property type="entry name" value="MIP31509P"/>
    <property type="match status" value="1"/>
</dbReference>
<keyword evidence="6" id="KW-0539">Nucleus</keyword>
<dbReference type="OrthoDB" id="654211at2759"/>
<keyword evidence="5" id="KW-0862">Zinc</keyword>
<dbReference type="Pfam" id="PF00096">
    <property type="entry name" value="zf-C2H2"/>
    <property type="match status" value="1"/>
</dbReference>
<protein>
    <recommendedName>
        <fullName evidence="8">C2H2-type domain-containing protein</fullName>
    </recommendedName>
</protein>
<dbReference type="InterPro" id="IPR036236">
    <property type="entry name" value="Znf_C2H2_sf"/>
</dbReference>
<dbReference type="PROSITE" id="PS50157">
    <property type="entry name" value="ZINC_FINGER_C2H2_2"/>
    <property type="match status" value="1"/>
</dbReference>
<gene>
    <name evidence="9" type="ORF">LY89DRAFT_666279</name>
</gene>
<dbReference type="InterPro" id="IPR013087">
    <property type="entry name" value="Znf_C2H2_type"/>
</dbReference>
<dbReference type="GeneID" id="28822618"/>
<evidence type="ECO:0000313" key="9">
    <source>
        <dbReference type="EMBL" id="KUJ20619.1"/>
    </source>
</evidence>
<evidence type="ECO:0000256" key="7">
    <source>
        <dbReference type="PROSITE-ProRule" id="PRU00042"/>
    </source>
</evidence>
<dbReference type="InParanoid" id="A0A194XKI4"/>
<dbReference type="GO" id="GO:0005634">
    <property type="term" value="C:nucleus"/>
    <property type="evidence" value="ECO:0007669"/>
    <property type="project" value="UniProtKB-SubCell"/>
</dbReference>
<dbReference type="PROSITE" id="PS00028">
    <property type="entry name" value="ZINC_FINGER_C2H2_1"/>
    <property type="match status" value="1"/>
</dbReference>
<keyword evidence="3" id="KW-0677">Repeat</keyword>
<evidence type="ECO:0000313" key="10">
    <source>
        <dbReference type="Proteomes" id="UP000070700"/>
    </source>
</evidence>
<comment type="subcellular location">
    <subcellularLocation>
        <location evidence="1">Nucleus</location>
    </subcellularLocation>
</comment>
<dbReference type="InterPro" id="IPR007219">
    <property type="entry name" value="XnlR_reg_dom"/>
</dbReference>
<evidence type="ECO:0000259" key="8">
    <source>
        <dbReference type="PROSITE" id="PS50157"/>
    </source>
</evidence>
<dbReference type="PANTHER" id="PTHR40626:SF10">
    <property type="entry name" value="C2H2-TYPE DOMAIN-CONTAINING PROTEIN"/>
    <property type="match status" value="1"/>
</dbReference>
<dbReference type="InterPro" id="IPR051059">
    <property type="entry name" value="VerF-like"/>
</dbReference>